<gene>
    <name evidence="2" type="ORF">H920_12762</name>
</gene>
<feature type="region of interest" description="Disordered" evidence="1">
    <location>
        <begin position="1"/>
        <end position="22"/>
    </location>
</feature>
<dbReference type="AlphaFoldDB" id="A0A091D159"/>
<accession>A0A091D159</accession>
<dbReference type="EMBL" id="KN123330">
    <property type="protein sequence ID" value="KFO25844.1"/>
    <property type="molecule type" value="Genomic_DNA"/>
</dbReference>
<dbReference type="Proteomes" id="UP000028990">
    <property type="component" value="Unassembled WGS sequence"/>
</dbReference>
<keyword evidence="3" id="KW-1185">Reference proteome</keyword>
<proteinExistence type="predicted"/>
<name>A0A091D159_FUKDA</name>
<evidence type="ECO:0000256" key="1">
    <source>
        <dbReference type="SAM" id="MobiDB-lite"/>
    </source>
</evidence>
<sequence length="209" mass="22574">MDVRQTMPGEDAFVPHGPHSAPGACQYDRIQPGMGNSMASSKERYSIEHSQCGVGAKQRVQSGFRLSHPGACWASAMKSRFPPGSPRAPKLQCFSGHTGPEQPMDSQPNQGILDPNIYLVSCVFLLQAGGGNVSVYSKRLADAEAEGEGPFVHIRVTAAEKRRKSVYSLTQENKSCCFTLTSKPGVLQPVEDTIRQDLGLGPNATIFPR</sequence>
<evidence type="ECO:0000313" key="3">
    <source>
        <dbReference type="Proteomes" id="UP000028990"/>
    </source>
</evidence>
<organism evidence="2 3">
    <name type="scientific">Fukomys damarensis</name>
    <name type="common">Damaraland mole rat</name>
    <name type="synonym">Cryptomys damarensis</name>
    <dbReference type="NCBI Taxonomy" id="885580"/>
    <lineage>
        <taxon>Eukaryota</taxon>
        <taxon>Metazoa</taxon>
        <taxon>Chordata</taxon>
        <taxon>Craniata</taxon>
        <taxon>Vertebrata</taxon>
        <taxon>Euteleostomi</taxon>
        <taxon>Mammalia</taxon>
        <taxon>Eutheria</taxon>
        <taxon>Euarchontoglires</taxon>
        <taxon>Glires</taxon>
        <taxon>Rodentia</taxon>
        <taxon>Hystricomorpha</taxon>
        <taxon>Bathyergidae</taxon>
        <taxon>Fukomys</taxon>
    </lineage>
</organism>
<evidence type="ECO:0000313" key="2">
    <source>
        <dbReference type="EMBL" id="KFO25844.1"/>
    </source>
</evidence>
<protein>
    <submittedName>
        <fullName evidence="2">Uncharacterized protein</fullName>
    </submittedName>
</protein>
<reference evidence="2 3" key="1">
    <citation type="submission" date="2013-11" db="EMBL/GenBank/DDBJ databases">
        <title>The Damaraland mole rat (Fukomys damarensis) genome and evolution of African mole rats.</title>
        <authorList>
            <person name="Gladyshev V.N."/>
            <person name="Fang X."/>
        </authorList>
    </citation>
    <scope>NUCLEOTIDE SEQUENCE [LARGE SCALE GENOMIC DNA]</scope>
    <source>
        <tissue evidence="2">Liver</tissue>
    </source>
</reference>